<sequence>MAPSTIALGASATVTTTTRLAASPLVPYCSIKGRKDLEEEDENEVLDAFKEYVEKALAQPFCYDVTTNPGRKSKCSCLNELRPELDSDDLDECVKGMLLFCKYGFAERKRILKEWIRSAMGAAYILLGHRRKDQHRVHLLPGSTNRFICKNALAQILGIGRSQWSAAVKFAKDNKDPVHGLKGKPSNRMCQETHNVLHEFFNTMKELATPRATKVVRQQICEGITTTIELANDDLEMVELPSCMTKRGLYNRFVGELGWTIKWDTKARILKKTEKGTEQKVTADKIPAWSTFRIFWKKEYTKLYIQRPREHICGECDIFQNQHKYVHRFGRDDETEDEDDWEDAIAMLDPYTSVEDRYRAAIPYEDMVIKANFHVEMARRQRDLFNLKKAEAIRDTNKEWDKRAYTFVCDF</sequence>
<proteinExistence type="predicted"/>
<reference evidence="1" key="1">
    <citation type="submission" date="2020-06" db="EMBL/GenBank/DDBJ databases">
        <authorList>
            <consortium name="Plant Systems Biology data submission"/>
        </authorList>
    </citation>
    <scope>NUCLEOTIDE SEQUENCE</scope>
    <source>
        <strain evidence="1">D6</strain>
    </source>
</reference>
<evidence type="ECO:0000313" key="2">
    <source>
        <dbReference type="Proteomes" id="UP001153069"/>
    </source>
</evidence>
<keyword evidence="2" id="KW-1185">Reference proteome</keyword>
<name>A0A9N8HSE1_9STRA</name>
<evidence type="ECO:0000313" key="1">
    <source>
        <dbReference type="EMBL" id="CAB9523572.1"/>
    </source>
</evidence>
<feature type="non-terminal residue" evidence="1">
    <location>
        <position position="411"/>
    </location>
</feature>
<gene>
    <name evidence="1" type="ORF">SEMRO_1433_G272170.1</name>
</gene>
<dbReference type="EMBL" id="CAICTM010001431">
    <property type="protein sequence ID" value="CAB9523572.1"/>
    <property type="molecule type" value="Genomic_DNA"/>
</dbReference>
<organism evidence="1 2">
    <name type="scientific">Seminavis robusta</name>
    <dbReference type="NCBI Taxonomy" id="568900"/>
    <lineage>
        <taxon>Eukaryota</taxon>
        <taxon>Sar</taxon>
        <taxon>Stramenopiles</taxon>
        <taxon>Ochrophyta</taxon>
        <taxon>Bacillariophyta</taxon>
        <taxon>Bacillariophyceae</taxon>
        <taxon>Bacillariophycidae</taxon>
        <taxon>Naviculales</taxon>
        <taxon>Naviculaceae</taxon>
        <taxon>Seminavis</taxon>
    </lineage>
</organism>
<accession>A0A9N8HSE1</accession>
<protein>
    <submittedName>
        <fullName evidence="1">Uncharacterized protein</fullName>
    </submittedName>
</protein>
<dbReference type="Proteomes" id="UP001153069">
    <property type="component" value="Unassembled WGS sequence"/>
</dbReference>
<dbReference type="AlphaFoldDB" id="A0A9N8HSE1"/>
<comment type="caution">
    <text evidence="1">The sequence shown here is derived from an EMBL/GenBank/DDBJ whole genome shotgun (WGS) entry which is preliminary data.</text>
</comment>